<protein>
    <submittedName>
        <fullName evidence="5">AAA family ATPase, putative</fullName>
    </submittedName>
</protein>
<reference evidence="5 6" key="1">
    <citation type="submission" date="2016-07" db="EMBL/GenBank/DDBJ databases">
        <authorList>
            <consortium name="Pathogen Informatics"/>
        </authorList>
    </citation>
    <scope>NUCLEOTIDE SEQUENCE [LARGE SCALE GENOMIC DNA]</scope>
</reference>
<dbReference type="GO" id="GO:0034098">
    <property type="term" value="C:VCP-NPL4-UFD1 AAA ATPase complex"/>
    <property type="evidence" value="ECO:0007669"/>
    <property type="project" value="TreeGrafter"/>
</dbReference>
<dbReference type="GO" id="GO:0016887">
    <property type="term" value="F:ATP hydrolysis activity"/>
    <property type="evidence" value="ECO:0007669"/>
    <property type="project" value="InterPro"/>
</dbReference>
<proteinExistence type="predicted"/>
<dbReference type="GO" id="GO:0005829">
    <property type="term" value="C:cytosol"/>
    <property type="evidence" value="ECO:0007669"/>
    <property type="project" value="TreeGrafter"/>
</dbReference>
<evidence type="ECO:0000256" key="3">
    <source>
        <dbReference type="SAM" id="MobiDB-lite"/>
    </source>
</evidence>
<name>A0A1G4H6H2_PLAVI</name>
<accession>A0A1G4H6H2</accession>
<dbReference type="VEuPathDB" id="PlasmoDB:PVW1_010018900"/>
<dbReference type="GO" id="GO:0030970">
    <property type="term" value="P:retrograde protein transport, ER to cytosol"/>
    <property type="evidence" value="ECO:0007669"/>
    <property type="project" value="TreeGrafter"/>
</dbReference>
<dbReference type="GO" id="GO:0005524">
    <property type="term" value="F:ATP binding"/>
    <property type="evidence" value="ECO:0007669"/>
    <property type="project" value="UniProtKB-KW"/>
</dbReference>
<dbReference type="InterPro" id="IPR027417">
    <property type="entry name" value="P-loop_NTPase"/>
</dbReference>
<dbReference type="OrthoDB" id="377311at2759"/>
<keyword evidence="2" id="KW-0067">ATP-binding</keyword>
<sequence length="976" mass="109087">MRRSPNEPPIENLCVYCSSSQSFSYMRKCNAEGSSRGASSNEYQRTVLKKAVNYKWVKDLTCDECLLSVMESLQKEGRAERLRGACRRRDEHAGGASPMVAGTLGGETRTVNRRFLKNERRMGEAKSLERRSRRGFKPRAFADGGNQAGKSNEVKEAGEADEVNESNEAGQADKSREAARLFDAAARAKHYRRASKAWLRRFLRKSGPVYKQQAKKIITFLIIKNFKIFDVELWNSFFKRKAANQMNTNLYLLFGREGSQREKFLEDVFRSFPFFYASDRVFMVDLGQYGRSPIVSDCGYAVHSMGGSSMQRTAQGEARKGRPYVEKVLYPNLSQLTQKEEAVRGLTQRRGGLQNIDPCNENLEYILLAVTRIALVKQFVWKKQLLRGVSGLVESSQLGRRLARRGEEAPRKSPRMVEMVEMAKAGKRASGLNLFNGGPSFLLIKNLDKLTDLGMPPLRRSCIVQVLLKYVFLWRELNLNVHAFVLAPQQLAGLAAGGAAGVAAGGVPNPLGVNPLSELLSNCATFEFPAFELPPFLREAQRRQYLAHLFKEKGVKCPKGDLQRVAQMTTSFSKADLEKLCRDECRERFNHAVRGGGGLPQMSGLPSMGGLPSVDELPSVGGLPNLLDHPKLLRARGGAPPEGNFFHKTLNLQSESHAVIRTHEVELYTGEKRGHSDGGHPKSGTNSGEPHGLDGVIAEEELVGKLRSEVLRRFKANPTCEKGPPGRARPAEPPTGILLHGKSGSGKTFLAQRLIDECNCTSILINCSQVFNKIMGESEKFLNDIFVYAGGRVGPCVILFDGIETICCSVRGSSSHGVSKFTERLKLCFYQHLDRIHFQNKWVMERGTTGKVLIVATTTELTNVDSNLLVDHRLRHVFRTKEFHLWRDSDVLKLLHSCLQRFNVHADRLVLSFEFEHFFRECILRRKGRLTPLCVSNLCRDAVARRVRRALACAGRDPNDGISVQDLLWAAKRANG</sequence>
<dbReference type="VEuPathDB" id="PlasmoDB:PVPAM_010027800"/>
<dbReference type="InterPro" id="IPR003593">
    <property type="entry name" value="AAA+_ATPase"/>
</dbReference>
<dbReference type="GO" id="GO:0051228">
    <property type="term" value="P:mitotic spindle disassembly"/>
    <property type="evidence" value="ECO:0007669"/>
    <property type="project" value="TreeGrafter"/>
</dbReference>
<evidence type="ECO:0000256" key="2">
    <source>
        <dbReference type="ARBA" id="ARBA00022840"/>
    </source>
</evidence>
<feature type="region of interest" description="Disordered" evidence="3">
    <location>
        <begin position="670"/>
        <end position="694"/>
    </location>
</feature>
<dbReference type="Gene3D" id="3.40.50.300">
    <property type="entry name" value="P-loop containing nucleotide triphosphate hydrolases"/>
    <property type="match status" value="1"/>
</dbReference>
<dbReference type="VEuPathDB" id="PlasmoDB:PVP01_0114500"/>
<dbReference type="GO" id="GO:0031593">
    <property type="term" value="F:polyubiquitin modification-dependent protein binding"/>
    <property type="evidence" value="ECO:0007669"/>
    <property type="project" value="TreeGrafter"/>
</dbReference>
<evidence type="ECO:0000256" key="1">
    <source>
        <dbReference type="ARBA" id="ARBA00022741"/>
    </source>
</evidence>
<dbReference type="SUPFAM" id="SSF52540">
    <property type="entry name" value="P-loop containing nucleoside triphosphate hydrolases"/>
    <property type="match status" value="1"/>
</dbReference>
<evidence type="ECO:0000313" key="5">
    <source>
        <dbReference type="EMBL" id="SCO70489.1"/>
    </source>
</evidence>
<feature type="domain" description="AAA+ ATPase" evidence="4">
    <location>
        <begin position="733"/>
        <end position="884"/>
    </location>
</feature>
<dbReference type="InterPro" id="IPR050168">
    <property type="entry name" value="AAA_ATPase_domain"/>
</dbReference>
<feature type="region of interest" description="Disordered" evidence="3">
    <location>
        <begin position="120"/>
        <end position="175"/>
    </location>
</feature>
<dbReference type="GO" id="GO:0005634">
    <property type="term" value="C:nucleus"/>
    <property type="evidence" value="ECO:0007669"/>
    <property type="project" value="TreeGrafter"/>
</dbReference>
<dbReference type="VEuPathDB" id="PlasmoDB:PVX_088250"/>
<dbReference type="SMART" id="SM00382">
    <property type="entry name" value="AAA"/>
    <property type="match status" value="1"/>
</dbReference>
<dbReference type="GO" id="GO:0097352">
    <property type="term" value="P:autophagosome maturation"/>
    <property type="evidence" value="ECO:0007669"/>
    <property type="project" value="TreeGrafter"/>
</dbReference>
<dbReference type="EMBL" id="LT615256">
    <property type="protein sequence ID" value="SCO70489.1"/>
    <property type="molecule type" value="Genomic_DNA"/>
</dbReference>
<dbReference type="PANTHER" id="PTHR23077">
    <property type="entry name" value="AAA-FAMILY ATPASE"/>
    <property type="match status" value="1"/>
</dbReference>
<dbReference type="Pfam" id="PF00004">
    <property type="entry name" value="AAA"/>
    <property type="match status" value="1"/>
</dbReference>
<dbReference type="Proteomes" id="UP000305196">
    <property type="component" value="Chromosome 1"/>
</dbReference>
<dbReference type="PANTHER" id="PTHR23077:SF171">
    <property type="entry name" value="NUCLEAR VALOSIN-CONTAINING PROTEIN-LIKE"/>
    <property type="match status" value="1"/>
</dbReference>
<evidence type="ECO:0000259" key="4">
    <source>
        <dbReference type="SMART" id="SM00382"/>
    </source>
</evidence>
<gene>
    <name evidence="5" type="ORF">PVC01_010021300</name>
</gene>
<dbReference type="AlphaFoldDB" id="A0A1G4H6H2"/>
<evidence type="ECO:0000313" key="6">
    <source>
        <dbReference type="Proteomes" id="UP000305196"/>
    </source>
</evidence>
<feature type="compositionally biased region" description="Basic and acidic residues" evidence="3">
    <location>
        <begin position="120"/>
        <end position="130"/>
    </location>
</feature>
<dbReference type="Gene3D" id="1.10.8.60">
    <property type="match status" value="1"/>
</dbReference>
<keyword evidence="1" id="KW-0547">Nucleotide-binding</keyword>
<feature type="compositionally biased region" description="Basic and acidic residues" evidence="3">
    <location>
        <begin position="670"/>
        <end position="680"/>
    </location>
</feature>
<organism evidence="5 6">
    <name type="scientific">Plasmodium vivax</name>
    <name type="common">malaria parasite P. vivax</name>
    <dbReference type="NCBI Taxonomy" id="5855"/>
    <lineage>
        <taxon>Eukaryota</taxon>
        <taxon>Sar</taxon>
        <taxon>Alveolata</taxon>
        <taxon>Apicomplexa</taxon>
        <taxon>Aconoidasida</taxon>
        <taxon>Haemosporida</taxon>
        <taxon>Plasmodiidae</taxon>
        <taxon>Plasmodium</taxon>
        <taxon>Plasmodium (Plasmodium)</taxon>
    </lineage>
</organism>
<dbReference type="InterPro" id="IPR003959">
    <property type="entry name" value="ATPase_AAA_core"/>
</dbReference>